<sequence>MQLEEILSELENNTGKFPRLALERAIQEQEAITPLLLATLEESKNNLEDLLEEPDYFLHIYSLFLLAQFRESKSYPIIVDFFSTPGDISLDVTGDVVTEDLGRILASISHGNLDPIKQLVENPAVNKFVRGAALKSLVILLVQKIISREQVVQYFEELFLSKLEKDNSHMWNKLVINSCDICAIELKEHIDRAFEEDLMERFFVNENNVNNSLEMGVEAALQKLHNKQHYTLINDTILEMESWNCFLADKPNKKDNSPISVKGFTLTLNKNKSQVDKKKKMQKESRRKNRSKKG</sequence>
<dbReference type="KEGG" id="acy:Anacy_1177"/>
<evidence type="ECO:0008006" key="4">
    <source>
        <dbReference type="Google" id="ProtNLM"/>
    </source>
</evidence>
<dbReference type="eggNOG" id="COG1413">
    <property type="taxonomic scope" value="Bacteria"/>
</dbReference>
<dbReference type="OrthoDB" id="18359at2"/>
<name>K9ZDD0_ANACC</name>
<keyword evidence="3" id="KW-1185">Reference proteome</keyword>
<dbReference type="Pfam" id="PF06685">
    <property type="entry name" value="DUF1186"/>
    <property type="match status" value="1"/>
</dbReference>
<dbReference type="Proteomes" id="UP000010474">
    <property type="component" value="Chromosome"/>
</dbReference>
<feature type="region of interest" description="Disordered" evidence="1">
    <location>
        <begin position="271"/>
        <end position="294"/>
    </location>
</feature>
<dbReference type="EMBL" id="CP003659">
    <property type="protein sequence ID" value="AFZ56729.1"/>
    <property type="molecule type" value="Genomic_DNA"/>
</dbReference>
<dbReference type="PATRIC" id="fig|272123.3.peg.1284"/>
<evidence type="ECO:0000313" key="3">
    <source>
        <dbReference type="Proteomes" id="UP000010474"/>
    </source>
</evidence>
<dbReference type="InterPro" id="IPR010602">
    <property type="entry name" value="DUF1186"/>
</dbReference>
<protein>
    <recommendedName>
        <fullName evidence="4">DUF1186 domain-containing protein</fullName>
    </recommendedName>
</protein>
<dbReference type="AlphaFoldDB" id="K9ZDD0"/>
<organism evidence="2 3">
    <name type="scientific">Anabaena cylindrica (strain ATCC 27899 / PCC 7122)</name>
    <dbReference type="NCBI Taxonomy" id="272123"/>
    <lineage>
        <taxon>Bacteria</taxon>
        <taxon>Bacillati</taxon>
        <taxon>Cyanobacteriota</taxon>
        <taxon>Cyanophyceae</taxon>
        <taxon>Nostocales</taxon>
        <taxon>Nostocaceae</taxon>
        <taxon>Anabaena</taxon>
    </lineage>
</organism>
<evidence type="ECO:0000256" key="1">
    <source>
        <dbReference type="SAM" id="MobiDB-lite"/>
    </source>
</evidence>
<evidence type="ECO:0000313" key="2">
    <source>
        <dbReference type="EMBL" id="AFZ56729.1"/>
    </source>
</evidence>
<gene>
    <name evidence="2" type="ordered locus">Anacy_1177</name>
</gene>
<dbReference type="STRING" id="272123.Anacy_1177"/>
<feature type="compositionally biased region" description="Basic residues" evidence="1">
    <location>
        <begin position="277"/>
        <end position="294"/>
    </location>
</feature>
<dbReference type="HOGENOM" id="CLU_075496_0_0_3"/>
<accession>K9ZDD0</accession>
<proteinExistence type="predicted"/>
<dbReference type="RefSeq" id="WP_015213381.1">
    <property type="nucleotide sequence ID" value="NC_019771.1"/>
</dbReference>
<reference evidence="3" key="1">
    <citation type="journal article" date="2013" name="Proc. Natl. Acad. Sci. U.S.A.">
        <title>Improving the coverage of the cyanobacterial phylum using diversity-driven genome sequencing.</title>
        <authorList>
            <person name="Shih P.M."/>
            <person name="Wu D."/>
            <person name="Latifi A."/>
            <person name="Axen S.D."/>
            <person name="Fewer D.P."/>
            <person name="Talla E."/>
            <person name="Calteau A."/>
            <person name="Cai F."/>
            <person name="Tandeau de Marsac N."/>
            <person name="Rippka R."/>
            <person name="Herdman M."/>
            <person name="Sivonen K."/>
            <person name="Coursin T."/>
            <person name="Laurent T."/>
            <person name="Goodwin L."/>
            <person name="Nolan M."/>
            <person name="Davenport K.W."/>
            <person name="Han C.S."/>
            <person name="Rubin E.M."/>
            <person name="Eisen J.A."/>
            <person name="Woyke T."/>
            <person name="Gugger M."/>
            <person name="Kerfeld C.A."/>
        </authorList>
    </citation>
    <scope>NUCLEOTIDE SEQUENCE [LARGE SCALE GENOMIC DNA]</scope>
    <source>
        <strain evidence="3">ATCC 27899 / PCC 7122</strain>
    </source>
</reference>